<evidence type="ECO:0000256" key="2">
    <source>
        <dbReference type="ARBA" id="ARBA00004651"/>
    </source>
</evidence>
<evidence type="ECO:0000256" key="9">
    <source>
        <dbReference type="ARBA" id="ARBA00023136"/>
    </source>
</evidence>
<dbReference type="PROSITE" id="PS50928">
    <property type="entry name" value="ABC_TM1"/>
    <property type="match status" value="1"/>
</dbReference>
<evidence type="ECO:0000256" key="8">
    <source>
        <dbReference type="ARBA" id="ARBA00022989"/>
    </source>
</evidence>
<evidence type="ECO:0000256" key="7">
    <source>
        <dbReference type="ARBA" id="ARBA00022692"/>
    </source>
</evidence>
<dbReference type="Proteomes" id="UP001165308">
    <property type="component" value="Unassembled WGS sequence"/>
</dbReference>
<gene>
    <name evidence="13" type="primary">modB</name>
    <name evidence="13" type="ORF">M8006_00265</name>
</gene>
<keyword evidence="8 10" id="KW-1133">Transmembrane helix</keyword>
<keyword evidence="5" id="KW-1003">Cell membrane</keyword>
<keyword evidence="14" id="KW-1185">Reference proteome</keyword>
<feature type="domain" description="ABC transmembrane type-1" evidence="12">
    <location>
        <begin position="10"/>
        <end position="215"/>
    </location>
</feature>
<keyword evidence="4 10" id="KW-0813">Transport</keyword>
<evidence type="ECO:0000313" key="14">
    <source>
        <dbReference type="Proteomes" id="UP001165308"/>
    </source>
</evidence>
<dbReference type="RefSeq" id="WP_250078887.1">
    <property type="nucleotide sequence ID" value="NZ_JAMJPJ010000001.1"/>
</dbReference>
<name>A0ABT0SLT0_9GAMM</name>
<proteinExistence type="inferred from homology"/>
<keyword evidence="11" id="KW-0997">Cell inner membrane</keyword>
<organism evidence="13 14">
    <name type="scientific">Halomonas llamarensis</name>
    <dbReference type="NCBI Taxonomy" id="2945104"/>
    <lineage>
        <taxon>Bacteria</taxon>
        <taxon>Pseudomonadati</taxon>
        <taxon>Pseudomonadota</taxon>
        <taxon>Gammaproteobacteria</taxon>
        <taxon>Oceanospirillales</taxon>
        <taxon>Halomonadaceae</taxon>
        <taxon>Halomonas</taxon>
    </lineage>
</organism>
<evidence type="ECO:0000256" key="4">
    <source>
        <dbReference type="ARBA" id="ARBA00022448"/>
    </source>
</evidence>
<dbReference type="CDD" id="cd06261">
    <property type="entry name" value="TM_PBP2"/>
    <property type="match status" value="1"/>
</dbReference>
<evidence type="ECO:0000256" key="5">
    <source>
        <dbReference type="ARBA" id="ARBA00022475"/>
    </source>
</evidence>
<comment type="function">
    <text evidence="1 11">Part of the binding-protein-dependent transport system for molybdenum; probably responsible for the translocation of the substrate across the membrane.</text>
</comment>
<comment type="subcellular location">
    <subcellularLocation>
        <location evidence="11">Cell inner membrane</location>
        <topology evidence="11">Multi-pass membrane protein</topology>
    </subcellularLocation>
    <subcellularLocation>
        <location evidence="2 10">Cell membrane</location>
        <topology evidence="2 10">Multi-pass membrane protein</topology>
    </subcellularLocation>
</comment>
<dbReference type="PANTHER" id="PTHR30183:SF8">
    <property type="entry name" value="MOLYBDENUM TRANSPORT SYSTEM PERMEASE"/>
    <property type="match status" value="1"/>
</dbReference>
<evidence type="ECO:0000259" key="12">
    <source>
        <dbReference type="PROSITE" id="PS50928"/>
    </source>
</evidence>
<keyword evidence="9 10" id="KW-0472">Membrane</keyword>
<dbReference type="InterPro" id="IPR035906">
    <property type="entry name" value="MetI-like_sf"/>
</dbReference>
<feature type="transmembrane region" description="Helical" evidence="10">
    <location>
        <begin position="12"/>
        <end position="32"/>
    </location>
</feature>
<comment type="similarity">
    <text evidence="3 11">Belongs to the binding-protein-dependent transport system permease family. CysTW subfamily.</text>
</comment>
<feature type="transmembrane region" description="Helical" evidence="10">
    <location>
        <begin position="143"/>
        <end position="169"/>
    </location>
</feature>
<dbReference type="InterPro" id="IPR000515">
    <property type="entry name" value="MetI-like"/>
</dbReference>
<evidence type="ECO:0000313" key="13">
    <source>
        <dbReference type="EMBL" id="MCL7928430.1"/>
    </source>
</evidence>
<dbReference type="EMBL" id="JAMJPJ010000001">
    <property type="protein sequence ID" value="MCL7928430.1"/>
    <property type="molecule type" value="Genomic_DNA"/>
</dbReference>
<keyword evidence="6 11" id="KW-0500">Molybdenum</keyword>
<evidence type="ECO:0000256" key="6">
    <source>
        <dbReference type="ARBA" id="ARBA00022505"/>
    </source>
</evidence>
<evidence type="ECO:0000256" key="11">
    <source>
        <dbReference type="RuleBase" id="RU365097"/>
    </source>
</evidence>
<evidence type="ECO:0000256" key="10">
    <source>
        <dbReference type="RuleBase" id="RU363032"/>
    </source>
</evidence>
<dbReference type="SUPFAM" id="SSF161098">
    <property type="entry name" value="MetI-like"/>
    <property type="match status" value="1"/>
</dbReference>
<dbReference type="InterPro" id="IPR011867">
    <property type="entry name" value="ModB_ABC"/>
</dbReference>
<reference evidence="13" key="1">
    <citation type="submission" date="2022-05" db="EMBL/GenBank/DDBJ databases">
        <title>Halomonas geminus sp. nov. and Halomonas llamarensis sp. nov. isolated from high-altitude salars of the Atacama Desert.</title>
        <authorList>
            <person name="Hintersatz C."/>
            <person name="Rojas L.A."/>
            <person name="Wei T.-S."/>
            <person name="Kutschke S."/>
            <person name="Lehmann F."/>
            <person name="Jain R."/>
            <person name="Pollmann K."/>
        </authorList>
    </citation>
    <scope>NUCLEOTIDE SEQUENCE</scope>
    <source>
        <strain evidence="13">ATCHA</strain>
    </source>
</reference>
<comment type="caution">
    <text evidence="13">The sequence shown here is derived from an EMBL/GenBank/DDBJ whole genome shotgun (WGS) entry which is preliminary data.</text>
</comment>
<evidence type="ECO:0000256" key="3">
    <source>
        <dbReference type="ARBA" id="ARBA00007069"/>
    </source>
</evidence>
<protein>
    <recommendedName>
        <fullName evidence="11">Molybdenum transport system permease</fullName>
    </recommendedName>
</protein>
<sequence length="226" mass="24201">MAGAMDWAALSVSLRLAALTCLILLPLGIWLGRTLAYARFRGKGLCGALVALPLVLPPTVLGFYLLLSFSRDAPVGAIWAELTGSGLNFTFSGILLASLIANVPFAVHPIQRAFESVPRNLREAAWCSGLGPWQTLWRIELPLVWPGVLSAFALTFAHTLGEFGVILMVGGSIDGETRTLAIAIYDRMQAFDEQGAALMSAVLLAVSFITLGIVYGLAGRRRWISG</sequence>
<evidence type="ECO:0000256" key="1">
    <source>
        <dbReference type="ARBA" id="ARBA00002949"/>
    </source>
</evidence>
<feature type="transmembrane region" description="Helical" evidence="10">
    <location>
        <begin position="87"/>
        <end position="107"/>
    </location>
</feature>
<dbReference type="Gene3D" id="1.10.3720.10">
    <property type="entry name" value="MetI-like"/>
    <property type="match status" value="1"/>
</dbReference>
<dbReference type="Pfam" id="PF00528">
    <property type="entry name" value="BPD_transp_1"/>
    <property type="match status" value="1"/>
</dbReference>
<dbReference type="NCBIfam" id="TIGR02141">
    <property type="entry name" value="modB_ABC"/>
    <property type="match status" value="1"/>
</dbReference>
<feature type="transmembrane region" description="Helical" evidence="10">
    <location>
        <begin position="44"/>
        <end position="67"/>
    </location>
</feature>
<accession>A0ABT0SLT0</accession>
<keyword evidence="7 10" id="KW-0812">Transmembrane</keyword>
<feature type="transmembrane region" description="Helical" evidence="10">
    <location>
        <begin position="196"/>
        <end position="218"/>
    </location>
</feature>
<dbReference type="PANTHER" id="PTHR30183">
    <property type="entry name" value="MOLYBDENUM TRANSPORT SYSTEM PERMEASE PROTEIN MODB"/>
    <property type="match status" value="1"/>
</dbReference>